<dbReference type="NCBIfam" id="TIGR00563">
    <property type="entry name" value="rsmB"/>
    <property type="match status" value="1"/>
</dbReference>
<dbReference type="InterPro" id="IPR023267">
    <property type="entry name" value="RCMT"/>
</dbReference>
<evidence type="ECO:0000313" key="9">
    <source>
        <dbReference type="EMBL" id="SOE46764.1"/>
    </source>
</evidence>
<dbReference type="KEGG" id="odi:ODI_R0452"/>
<dbReference type="Proteomes" id="UP000078558">
    <property type="component" value="Chromosome I"/>
</dbReference>
<dbReference type="NCBIfam" id="NF008149">
    <property type="entry name" value="PRK10901.1"/>
    <property type="match status" value="1"/>
</dbReference>
<evidence type="ECO:0000256" key="4">
    <source>
        <dbReference type="ARBA" id="ARBA00022691"/>
    </source>
</evidence>
<dbReference type="PRINTS" id="PR02008">
    <property type="entry name" value="RCMTFAMILY"/>
</dbReference>
<dbReference type="Gene3D" id="1.10.287.730">
    <property type="entry name" value="Helix hairpin bin"/>
    <property type="match status" value="1"/>
</dbReference>
<evidence type="ECO:0000256" key="1">
    <source>
        <dbReference type="ARBA" id="ARBA00007494"/>
    </source>
</evidence>
<evidence type="ECO:0000256" key="3">
    <source>
        <dbReference type="ARBA" id="ARBA00022679"/>
    </source>
</evidence>
<dbReference type="InterPro" id="IPR054728">
    <property type="entry name" value="RsmB-like_ferredoxin"/>
</dbReference>
<dbReference type="PROSITE" id="PS01153">
    <property type="entry name" value="NOL1_NOP2_SUN"/>
    <property type="match status" value="1"/>
</dbReference>
<gene>
    <name evidence="8" type="ORF">ODI_04250</name>
    <name evidence="9" type="ORF">ODI_R0452</name>
</gene>
<proteinExistence type="inferred from homology"/>
<dbReference type="PANTHER" id="PTHR22807:SF61">
    <property type="entry name" value="NOL1_NOP2_SUN FAMILY PROTEIN _ ANTITERMINATION NUSB DOMAIN-CONTAINING PROTEIN"/>
    <property type="match status" value="1"/>
</dbReference>
<dbReference type="InterPro" id="IPR049560">
    <property type="entry name" value="MeTrfase_RsmB-F_NOP2_cat"/>
</dbReference>
<organism evidence="8 10">
    <name type="scientific">Orrella dioscoreae</name>
    <dbReference type="NCBI Taxonomy" id="1851544"/>
    <lineage>
        <taxon>Bacteria</taxon>
        <taxon>Pseudomonadati</taxon>
        <taxon>Pseudomonadota</taxon>
        <taxon>Betaproteobacteria</taxon>
        <taxon>Burkholderiales</taxon>
        <taxon>Alcaligenaceae</taxon>
        <taxon>Orrella</taxon>
    </lineage>
</organism>
<dbReference type="SUPFAM" id="SSF53335">
    <property type="entry name" value="S-adenosyl-L-methionine-dependent methyltransferases"/>
    <property type="match status" value="1"/>
</dbReference>
<dbReference type="SUPFAM" id="SSF48013">
    <property type="entry name" value="NusB-like"/>
    <property type="match status" value="1"/>
</dbReference>
<evidence type="ECO:0000256" key="2">
    <source>
        <dbReference type="ARBA" id="ARBA00022603"/>
    </source>
</evidence>
<reference evidence="8 10" key="1">
    <citation type="submission" date="2016-06" db="EMBL/GenBank/DDBJ databases">
        <authorList>
            <person name="Kjaerup R.B."/>
            <person name="Dalgaard T.S."/>
            <person name="Juul-Madsen H.R."/>
        </authorList>
    </citation>
    <scope>NUCLEOTIDE SEQUENCE [LARGE SCALE GENOMIC DNA]</scope>
    <source>
        <strain evidence="8">Orrdi1</strain>
    </source>
</reference>
<dbReference type="EMBL" id="FLRC01000033">
    <property type="protein sequence ID" value="SBT26477.1"/>
    <property type="molecule type" value="Genomic_DNA"/>
</dbReference>
<dbReference type="PANTHER" id="PTHR22807">
    <property type="entry name" value="NOP2 YEAST -RELATED NOL1/NOP2/FMU SUN DOMAIN-CONTAINING"/>
    <property type="match status" value="1"/>
</dbReference>
<dbReference type="Gene3D" id="1.10.940.10">
    <property type="entry name" value="NusB-like"/>
    <property type="match status" value="1"/>
</dbReference>
<dbReference type="OrthoDB" id="9810297at2"/>
<evidence type="ECO:0000313" key="8">
    <source>
        <dbReference type="EMBL" id="SBT26477.1"/>
    </source>
</evidence>
<keyword evidence="4 6" id="KW-0949">S-adenosyl-L-methionine</keyword>
<accession>A0A1C3K525</accession>
<dbReference type="InterPro" id="IPR001678">
    <property type="entry name" value="MeTrfase_RsmB-F_NOP2_dom"/>
</dbReference>
<dbReference type="InterPro" id="IPR035926">
    <property type="entry name" value="NusB-like_sf"/>
</dbReference>
<evidence type="ECO:0000259" key="7">
    <source>
        <dbReference type="PROSITE" id="PS51686"/>
    </source>
</evidence>
<feature type="binding site" evidence="6">
    <location>
        <begin position="273"/>
        <end position="279"/>
    </location>
    <ligand>
        <name>S-adenosyl-L-methionine</name>
        <dbReference type="ChEBI" id="CHEBI:59789"/>
    </ligand>
</feature>
<comment type="similarity">
    <text evidence="1 6">Belongs to the class I-like SAM-binding methyltransferase superfamily. RsmB/NOP family.</text>
</comment>
<feature type="active site" description="Nucleophile" evidence="6">
    <location>
        <position position="396"/>
    </location>
</feature>
<sequence length="451" mass="48294">MRSMQTSVQAPPLSVLLLSTARNLQAVLSGRSLTDALAAVPAVQRPAVQALSFQVMRGLGRARALREALVPRPPTQPLLDALLLVSLALLDASTAPEADTETGARRRAVSRYAPHTLVDQAVRAVSSQHRLQGAKGLVNAVLRRYLRERDALVAALPDTGEARWNYPDWWIARLAEAYPDTWQALLAGADTPPALTLRVNPRRASREEVARALDEAGVAAVPVHAHGLVLETPRPVAQLPGYAEGWWSVQDAGAQVAAPLLDAQDGWRVLDACAAPGGKTAHLLEGARVELLALDADADRLARVGENLARLGLSGPDVTLVAADAADLDAWWDGRPFDAVLADVPCTASGIVRRHPDIRWLRRPDDLPRTAALQACIADALWRTVKPGGRLLYVTCSIFPEEGESQAQAFAGRHGDAERLPAPGQILPSGAAAPLSDQHDGFFYALFAKRA</sequence>
<evidence type="ECO:0000313" key="10">
    <source>
        <dbReference type="Proteomes" id="UP000078558"/>
    </source>
</evidence>
<dbReference type="InterPro" id="IPR004573">
    <property type="entry name" value="rRNA_ssu_MeTfrase_B"/>
</dbReference>
<keyword evidence="3 6" id="KW-0808">Transferase</keyword>
<feature type="binding site" evidence="6">
    <location>
        <position position="324"/>
    </location>
    <ligand>
        <name>S-adenosyl-L-methionine</name>
        <dbReference type="ChEBI" id="CHEBI:59789"/>
    </ligand>
</feature>
<dbReference type="InterPro" id="IPR029063">
    <property type="entry name" value="SAM-dependent_MTases_sf"/>
</dbReference>
<dbReference type="Gene3D" id="3.30.70.1170">
    <property type="entry name" value="Sun protein, domain 3"/>
    <property type="match status" value="1"/>
</dbReference>
<evidence type="ECO:0000256" key="5">
    <source>
        <dbReference type="ARBA" id="ARBA00022884"/>
    </source>
</evidence>
<dbReference type="GO" id="GO:0008649">
    <property type="term" value="F:rRNA methyltransferase activity"/>
    <property type="evidence" value="ECO:0007669"/>
    <property type="project" value="InterPro"/>
</dbReference>
<keyword evidence="2 6" id="KW-0489">Methyltransferase</keyword>
<dbReference type="Pfam" id="PF01189">
    <property type="entry name" value="Methyltr_RsmB-F"/>
    <property type="match status" value="1"/>
</dbReference>
<name>A0A1C3K525_9BURK</name>
<dbReference type="InterPro" id="IPR018314">
    <property type="entry name" value="RsmB/NOL1/NOP2-like_CS"/>
</dbReference>
<feature type="binding site" evidence="6">
    <location>
        <position position="343"/>
    </location>
    <ligand>
        <name>S-adenosyl-L-methionine</name>
        <dbReference type="ChEBI" id="CHEBI:59789"/>
    </ligand>
</feature>
<protein>
    <submittedName>
        <fullName evidence="8">Ribosomal RNA small subunit methyltransferase B</fullName>
        <ecNumber evidence="8">2.1.1.-</ecNumber>
    </submittedName>
</protein>
<reference evidence="9 10" key="2">
    <citation type="submission" date="2017-08" db="EMBL/GenBank/DDBJ databases">
        <authorList>
            <person name="de Groot N.N."/>
        </authorList>
    </citation>
    <scope>NUCLEOTIDE SEQUENCE [LARGE SCALE GENOMIC DNA]</scope>
    <source>
        <strain evidence="9">Orrdi1</strain>
    </source>
</reference>
<dbReference type="EMBL" id="LT907988">
    <property type="protein sequence ID" value="SOE46764.1"/>
    <property type="molecule type" value="Genomic_DNA"/>
</dbReference>
<dbReference type="Gene3D" id="3.40.50.150">
    <property type="entry name" value="Vaccinia Virus protein VP39"/>
    <property type="match status" value="1"/>
</dbReference>
<dbReference type="GO" id="GO:0003723">
    <property type="term" value="F:RNA binding"/>
    <property type="evidence" value="ECO:0007669"/>
    <property type="project" value="UniProtKB-UniRule"/>
</dbReference>
<dbReference type="AlphaFoldDB" id="A0A1C3K525"/>
<keyword evidence="5 6" id="KW-0694">RNA-binding</keyword>
<dbReference type="EC" id="2.1.1.-" evidence="8"/>
<dbReference type="CDD" id="cd02440">
    <property type="entry name" value="AdoMet_MTases"/>
    <property type="match status" value="1"/>
</dbReference>
<evidence type="ECO:0000256" key="6">
    <source>
        <dbReference type="PROSITE-ProRule" id="PRU01023"/>
    </source>
</evidence>
<feature type="domain" description="SAM-dependent MTase RsmB/NOP-type" evidence="7">
    <location>
        <begin position="185"/>
        <end position="450"/>
    </location>
</feature>
<dbReference type="PROSITE" id="PS51686">
    <property type="entry name" value="SAM_MT_RSMB_NOP"/>
    <property type="match status" value="1"/>
</dbReference>
<dbReference type="Pfam" id="PF22458">
    <property type="entry name" value="RsmF-B_ferredox"/>
    <property type="match status" value="1"/>
</dbReference>
<keyword evidence="10" id="KW-1185">Reference proteome</keyword>
<dbReference type="STRING" id="1851544.ODI_04250"/>
<feature type="binding site" evidence="6">
    <location>
        <position position="295"/>
    </location>
    <ligand>
        <name>S-adenosyl-L-methionine</name>
        <dbReference type="ChEBI" id="CHEBI:59789"/>
    </ligand>
</feature>